<dbReference type="Proteomes" id="UP001207468">
    <property type="component" value="Unassembled WGS sequence"/>
</dbReference>
<accession>A0ACC0TXV5</accession>
<evidence type="ECO:0000313" key="2">
    <source>
        <dbReference type="Proteomes" id="UP001207468"/>
    </source>
</evidence>
<name>A0ACC0TXV5_9AGAM</name>
<organism evidence="1 2">
    <name type="scientific">Russula earlei</name>
    <dbReference type="NCBI Taxonomy" id="71964"/>
    <lineage>
        <taxon>Eukaryota</taxon>
        <taxon>Fungi</taxon>
        <taxon>Dikarya</taxon>
        <taxon>Basidiomycota</taxon>
        <taxon>Agaricomycotina</taxon>
        <taxon>Agaricomycetes</taxon>
        <taxon>Russulales</taxon>
        <taxon>Russulaceae</taxon>
        <taxon>Russula</taxon>
    </lineage>
</organism>
<comment type="caution">
    <text evidence="1">The sequence shown here is derived from an EMBL/GenBank/DDBJ whole genome shotgun (WGS) entry which is preliminary data.</text>
</comment>
<evidence type="ECO:0000313" key="1">
    <source>
        <dbReference type="EMBL" id="KAI9453070.1"/>
    </source>
</evidence>
<dbReference type="EMBL" id="JAGFNK010000317">
    <property type="protein sequence ID" value="KAI9453070.1"/>
    <property type="molecule type" value="Genomic_DNA"/>
</dbReference>
<gene>
    <name evidence="1" type="ORF">F5148DRAFT_985712</name>
</gene>
<sequence length="291" mass="30972">MQPEAFPGNRDIYLLLVLSDANLPTGSFVASAGLESTAAHSLHHGPAGTPGSDIIDFLHNSVDTYARSALPFARDAQRISAAYASKEIVDLDVALAALAHLDALYDACTLNHVARRASCAQGTALLTLYTRGFTCSPLLMSWPGTTPDIGLPDERDSRAGALVAALKLRVRRGESKALGHLPVCWGVLAGALGLTVDRGTHLHLFLHARGVLSAAVRMNILGPYAAQQLLLYAVQPMLSDTLSSTAHLVSGALQNGVSWENADEQFPATTWPLGEILSARHDLLHSRIFNS</sequence>
<proteinExistence type="predicted"/>
<keyword evidence="2" id="KW-1185">Reference proteome</keyword>
<reference evidence="1" key="1">
    <citation type="submission" date="2021-03" db="EMBL/GenBank/DDBJ databases">
        <title>Evolutionary priming and transition to the ectomycorrhizal habit in an iconic lineage of mushroom-forming fungi: is preadaptation a requirement?</title>
        <authorList>
            <consortium name="DOE Joint Genome Institute"/>
            <person name="Looney B.P."/>
            <person name="Miyauchi S."/>
            <person name="Morin E."/>
            <person name="Drula E."/>
            <person name="Courty P.E."/>
            <person name="Chicoki N."/>
            <person name="Fauchery L."/>
            <person name="Kohler A."/>
            <person name="Kuo A."/>
            <person name="LaButti K."/>
            <person name="Pangilinan J."/>
            <person name="Lipzen A."/>
            <person name="Riley R."/>
            <person name="Andreopoulos W."/>
            <person name="He G."/>
            <person name="Johnson J."/>
            <person name="Barry K.W."/>
            <person name="Grigoriev I.V."/>
            <person name="Nagy L."/>
            <person name="Hibbett D."/>
            <person name="Henrissat B."/>
            <person name="Matheny P.B."/>
            <person name="Labbe J."/>
            <person name="Martin A.F."/>
        </authorList>
    </citation>
    <scope>NUCLEOTIDE SEQUENCE</scope>
    <source>
        <strain evidence="1">BPL698</strain>
    </source>
</reference>
<protein>
    <submittedName>
        <fullName evidence="1">Uncharacterized protein</fullName>
    </submittedName>
</protein>